<evidence type="ECO:0000256" key="1">
    <source>
        <dbReference type="SAM" id="MobiDB-lite"/>
    </source>
</evidence>
<feature type="compositionally biased region" description="Acidic residues" evidence="1">
    <location>
        <begin position="114"/>
        <end position="124"/>
    </location>
</feature>
<protein>
    <recommendedName>
        <fullName evidence="4">ParB/Sulfiredoxin domain-containing protein</fullName>
    </recommendedName>
</protein>
<evidence type="ECO:0000313" key="3">
    <source>
        <dbReference type="Proteomes" id="UP001214250"/>
    </source>
</evidence>
<accession>A0ABY7VWV8</accession>
<evidence type="ECO:0008006" key="4">
    <source>
        <dbReference type="Google" id="ProtNLM"/>
    </source>
</evidence>
<dbReference type="Gene3D" id="3.90.1530.10">
    <property type="entry name" value="Conserved hypothetical protein from pyrococcus furiosus pfu- 392566-001, ParB domain"/>
    <property type="match status" value="1"/>
</dbReference>
<dbReference type="EMBL" id="CP117811">
    <property type="protein sequence ID" value="WDE97362.1"/>
    <property type="molecule type" value="Genomic_DNA"/>
</dbReference>
<organism evidence="2 3">
    <name type="scientific">Lentisphaera profundi</name>
    <dbReference type="NCBI Taxonomy" id="1658616"/>
    <lineage>
        <taxon>Bacteria</taxon>
        <taxon>Pseudomonadati</taxon>
        <taxon>Lentisphaerota</taxon>
        <taxon>Lentisphaeria</taxon>
        <taxon>Lentisphaerales</taxon>
        <taxon>Lentisphaeraceae</taxon>
        <taxon>Lentisphaera</taxon>
    </lineage>
</organism>
<keyword evidence="3" id="KW-1185">Reference proteome</keyword>
<reference evidence="2 3" key="1">
    <citation type="submission" date="2023-02" db="EMBL/GenBank/DDBJ databases">
        <title>Genome sequence of Lentisphaera profundi SAORIC-696.</title>
        <authorList>
            <person name="Kim e."/>
            <person name="Cho J.-C."/>
            <person name="Choi A."/>
            <person name="Kang I."/>
        </authorList>
    </citation>
    <scope>NUCLEOTIDE SEQUENCE [LARGE SCALE GENOMIC DNA]</scope>
    <source>
        <strain evidence="2 3">SAORIC-696</strain>
    </source>
</reference>
<feature type="region of interest" description="Disordered" evidence="1">
    <location>
        <begin position="96"/>
        <end position="126"/>
    </location>
</feature>
<dbReference type="RefSeq" id="WP_274151698.1">
    <property type="nucleotide sequence ID" value="NZ_CP117811.1"/>
</dbReference>
<sequence>MKLDIETIKVLSPYKDLFPIDKDALNKLINKVELDGLNGQESIVYRYIKNIGYVLVYGHIILEAATQAGLVYVNAIRVDFEDEEQAIKYALDKHEQKQALSKPAVTQDPKEASVDESTETEEEYIERRSRDYAKQIGEQLKKAGFDSAQIQHVLSLVEV</sequence>
<evidence type="ECO:0000313" key="2">
    <source>
        <dbReference type="EMBL" id="WDE97362.1"/>
    </source>
</evidence>
<proteinExistence type="predicted"/>
<gene>
    <name evidence="2" type="ORF">PQO03_05275</name>
</gene>
<dbReference type="Proteomes" id="UP001214250">
    <property type="component" value="Chromosome 1"/>
</dbReference>
<name>A0ABY7VWV8_9BACT</name>